<feature type="chain" id="PRO_5046774995" evidence="1">
    <location>
        <begin position="25"/>
        <end position="417"/>
    </location>
</feature>
<accession>A0ABR2Z1Q9</accession>
<protein>
    <submittedName>
        <fullName evidence="2">Uncharacterized protein</fullName>
    </submittedName>
</protein>
<comment type="caution">
    <text evidence="2">The sequence shown here is derived from an EMBL/GenBank/DDBJ whole genome shotgun (WGS) entry which is preliminary data.</text>
</comment>
<evidence type="ECO:0000256" key="1">
    <source>
        <dbReference type="SAM" id="SignalP"/>
    </source>
</evidence>
<dbReference type="EMBL" id="JALJOT010000002">
    <property type="protein sequence ID" value="KAK9917646.1"/>
    <property type="molecule type" value="Genomic_DNA"/>
</dbReference>
<keyword evidence="3" id="KW-1185">Reference proteome</keyword>
<feature type="signal peptide" evidence="1">
    <location>
        <begin position="1"/>
        <end position="24"/>
    </location>
</feature>
<name>A0ABR2Z1Q9_9CHLO</name>
<keyword evidence="1" id="KW-0732">Signal</keyword>
<proteinExistence type="predicted"/>
<dbReference type="Proteomes" id="UP001491310">
    <property type="component" value="Unassembled WGS sequence"/>
</dbReference>
<gene>
    <name evidence="2" type="ORF">WJX75_006760</name>
</gene>
<evidence type="ECO:0000313" key="2">
    <source>
        <dbReference type="EMBL" id="KAK9917646.1"/>
    </source>
</evidence>
<evidence type="ECO:0000313" key="3">
    <source>
        <dbReference type="Proteomes" id="UP001491310"/>
    </source>
</evidence>
<reference evidence="2 3" key="1">
    <citation type="journal article" date="2024" name="Nat. Commun.">
        <title>Phylogenomics reveals the evolutionary origins of lichenization in chlorophyte algae.</title>
        <authorList>
            <person name="Puginier C."/>
            <person name="Libourel C."/>
            <person name="Otte J."/>
            <person name="Skaloud P."/>
            <person name="Haon M."/>
            <person name="Grisel S."/>
            <person name="Petersen M."/>
            <person name="Berrin J.G."/>
            <person name="Delaux P.M."/>
            <person name="Dal Grande F."/>
            <person name="Keller J."/>
        </authorList>
    </citation>
    <scope>NUCLEOTIDE SEQUENCE [LARGE SCALE GENOMIC DNA]</scope>
    <source>
        <strain evidence="2 3">SAG 216-7</strain>
    </source>
</reference>
<organism evidence="2 3">
    <name type="scientific">Coccomyxa subellipsoidea</name>
    <dbReference type="NCBI Taxonomy" id="248742"/>
    <lineage>
        <taxon>Eukaryota</taxon>
        <taxon>Viridiplantae</taxon>
        <taxon>Chlorophyta</taxon>
        <taxon>core chlorophytes</taxon>
        <taxon>Trebouxiophyceae</taxon>
        <taxon>Trebouxiophyceae incertae sedis</taxon>
        <taxon>Coccomyxaceae</taxon>
        <taxon>Coccomyxa</taxon>
    </lineage>
</organism>
<sequence length="417" mass="43945">MTGGPLRSALLSCLLLCCVPCSFAHIADISLLTIFTDPSGVVSNVTDILVDKATGKDPPVYCAQDGVRNVTMNFYIVNLCLNTIAACPFNPPPQPPGRKLKIIAQNPGGTLKFYKTAGSQTADAMANLDGMGNFAPNAEVMTQSGFISPMGDPFMGFDFGPFQGDGSGIANVSITLDPTGVNGFGYGTYNIFAQGEIPQCFYFGVGNYSIFNTVTQNFVSYVRTYLPPINFTVADCSSTTPVPQTTSPSTTLTPSSTTAITSTTAAPFTTVAPSTTTSIPPTISTPPTTAFPLAYKEICLKYGKGTILSNEPVNKSSLIVATSQAATHLLDDIDCAMFGAAPKQAVTDNLMKDFDALKLALCNLLFAQTSKIPFEPYGDLLASTADAYAKVAKSTLTEGQCATYKEALISIQNGHLT</sequence>